<dbReference type="PANTHER" id="PTHR34071">
    <property type="entry name" value="5-NITROIMIDAZOLE ANTIBIOTICS RESISTANCE PROTEIN, NIMA-FAMILY-RELATED PROTEIN-RELATED"/>
    <property type="match status" value="1"/>
</dbReference>
<dbReference type="Proteomes" id="UP000600946">
    <property type="component" value="Unassembled WGS sequence"/>
</dbReference>
<dbReference type="RefSeq" id="WP_161252948.1">
    <property type="nucleotide sequence ID" value="NZ_BMUU01000001.1"/>
</dbReference>
<dbReference type="PANTHER" id="PTHR34071:SF2">
    <property type="entry name" value="FLAVIN-NUCLEOTIDE-BINDING PROTEIN"/>
    <property type="match status" value="1"/>
</dbReference>
<comment type="caution">
    <text evidence="1">The sequence shown here is derived from an EMBL/GenBank/DDBJ whole genome shotgun (WGS) entry which is preliminary data.</text>
</comment>
<dbReference type="EMBL" id="BMUU01000001">
    <property type="protein sequence ID" value="GGY17976.1"/>
    <property type="molecule type" value="Genomic_DNA"/>
</dbReference>
<accession>A0ABQ2ZL08</accession>
<dbReference type="InterPro" id="IPR012349">
    <property type="entry name" value="Split_barrel_FMN-bd"/>
</dbReference>
<evidence type="ECO:0000313" key="2">
    <source>
        <dbReference type="Proteomes" id="UP000600946"/>
    </source>
</evidence>
<organism evidence="1 2">
    <name type="scientific">Streptomyces xanthochromogenes</name>
    <dbReference type="NCBI Taxonomy" id="67384"/>
    <lineage>
        <taxon>Bacteria</taxon>
        <taxon>Bacillati</taxon>
        <taxon>Actinomycetota</taxon>
        <taxon>Actinomycetes</taxon>
        <taxon>Kitasatosporales</taxon>
        <taxon>Streptomycetaceae</taxon>
        <taxon>Streptomyces</taxon>
    </lineage>
</organism>
<proteinExistence type="predicted"/>
<dbReference type="Pfam" id="PF12900">
    <property type="entry name" value="Pyridox_ox_2"/>
    <property type="match status" value="1"/>
</dbReference>
<dbReference type="InterPro" id="IPR024747">
    <property type="entry name" value="Pyridox_Oxase-rel"/>
</dbReference>
<name>A0ABQ2ZL08_9ACTN</name>
<sequence length="220" mass="24034">MHSTARTAANRYPERVTYERDAVYAILDEALAVHVGFNTDLGPVVIPTLHMRVDDQLLLHGSAFGRFITTAASGAPLCVTATLIDGVILGRASSHHSAAYRSAMVFGTASPIEDERERADALAQVVESVIPGRLSGPHAARRPNTEEARYTACLTMPIEEFSMKVRAGFARDEPKDDHVESWAGWIPLTTTPGIPVPDEITGDRFPAPTYDPSVHRFRQD</sequence>
<keyword evidence="2" id="KW-1185">Reference proteome</keyword>
<evidence type="ECO:0000313" key="1">
    <source>
        <dbReference type="EMBL" id="GGY17976.1"/>
    </source>
</evidence>
<dbReference type="SUPFAM" id="SSF50475">
    <property type="entry name" value="FMN-binding split barrel"/>
    <property type="match status" value="1"/>
</dbReference>
<evidence type="ECO:0008006" key="3">
    <source>
        <dbReference type="Google" id="ProtNLM"/>
    </source>
</evidence>
<protein>
    <recommendedName>
        <fullName evidence="3">Flavin-nucleotide-binding protein</fullName>
    </recommendedName>
</protein>
<gene>
    <name evidence="1" type="ORF">GCM10010326_08130</name>
</gene>
<reference evidence="2" key="1">
    <citation type="journal article" date="2019" name="Int. J. Syst. Evol. Microbiol.">
        <title>The Global Catalogue of Microorganisms (GCM) 10K type strain sequencing project: providing services to taxonomists for standard genome sequencing and annotation.</title>
        <authorList>
            <consortium name="The Broad Institute Genomics Platform"/>
            <consortium name="The Broad Institute Genome Sequencing Center for Infectious Disease"/>
            <person name="Wu L."/>
            <person name="Ma J."/>
        </authorList>
    </citation>
    <scope>NUCLEOTIDE SEQUENCE [LARGE SCALE GENOMIC DNA]</scope>
    <source>
        <strain evidence="2">JCM 4594</strain>
    </source>
</reference>
<dbReference type="Gene3D" id="2.30.110.10">
    <property type="entry name" value="Electron Transport, Fmn-binding Protein, Chain A"/>
    <property type="match status" value="1"/>
</dbReference>
<dbReference type="GeneID" id="96288826"/>